<evidence type="ECO:0000256" key="5">
    <source>
        <dbReference type="ARBA" id="ARBA00022737"/>
    </source>
</evidence>
<evidence type="ECO:0000256" key="10">
    <source>
        <dbReference type="SAM" id="Phobius"/>
    </source>
</evidence>
<evidence type="ECO:0000256" key="7">
    <source>
        <dbReference type="ARBA" id="ARBA00023157"/>
    </source>
</evidence>
<keyword evidence="3" id="KW-0245">EGF-like domain</keyword>
<comment type="caution">
    <text evidence="11">The sequence shown here is derived from an EMBL/GenBank/DDBJ whole genome shotgun (WGS) entry which is preliminary data.</text>
</comment>
<keyword evidence="4" id="KW-0732">Signal</keyword>
<dbReference type="SUPFAM" id="SSF57184">
    <property type="entry name" value="Growth factor receptor domain"/>
    <property type="match status" value="1"/>
</dbReference>
<evidence type="ECO:0000256" key="3">
    <source>
        <dbReference type="ARBA" id="ARBA00022536"/>
    </source>
</evidence>
<feature type="region of interest" description="Disordered" evidence="9">
    <location>
        <begin position="251"/>
        <end position="381"/>
    </location>
</feature>
<evidence type="ECO:0000256" key="9">
    <source>
        <dbReference type="SAM" id="MobiDB-lite"/>
    </source>
</evidence>
<dbReference type="AlphaFoldDB" id="A0AAV1PJB0"/>
<evidence type="ECO:0000256" key="6">
    <source>
        <dbReference type="ARBA" id="ARBA00023136"/>
    </source>
</evidence>
<feature type="compositionally biased region" description="Polar residues" evidence="9">
    <location>
        <begin position="310"/>
        <end position="371"/>
    </location>
</feature>
<evidence type="ECO:0000256" key="2">
    <source>
        <dbReference type="ARBA" id="ARBA00022475"/>
    </source>
</evidence>
<keyword evidence="5" id="KW-0677">Repeat</keyword>
<keyword evidence="10" id="KW-1133">Transmembrane helix</keyword>
<keyword evidence="6 10" id="KW-0472">Membrane</keyword>
<gene>
    <name evidence="11" type="ORF">FSCOSCO3_A037251</name>
</gene>
<evidence type="ECO:0000256" key="8">
    <source>
        <dbReference type="ARBA" id="ARBA00023180"/>
    </source>
</evidence>
<feature type="transmembrane region" description="Helical" evidence="10">
    <location>
        <begin position="169"/>
        <end position="193"/>
    </location>
</feature>
<evidence type="ECO:0000313" key="12">
    <source>
        <dbReference type="Proteomes" id="UP001314229"/>
    </source>
</evidence>
<organism evidence="11 12">
    <name type="scientific">Scomber scombrus</name>
    <name type="common">Atlantic mackerel</name>
    <name type="synonym">Scomber vernalis</name>
    <dbReference type="NCBI Taxonomy" id="13677"/>
    <lineage>
        <taxon>Eukaryota</taxon>
        <taxon>Metazoa</taxon>
        <taxon>Chordata</taxon>
        <taxon>Craniata</taxon>
        <taxon>Vertebrata</taxon>
        <taxon>Euteleostomi</taxon>
        <taxon>Actinopterygii</taxon>
        <taxon>Neopterygii</taxon>
        <taxon>Teleostei</taxon>
        <taxon>Neoteleostei</taxon>
        <taxon>Acanthomorphata</taxon>
        <taxon>Pelagiaria</taxon>
        <taxon>Scombriformes</taxon>
        <taxon>Scombridae</taxon>
        <taxon>Scomber</taxon>
    </lineage>
</organism>
<keyword evidence="7" id="KW-1015">Disulfide bond</keyword>
<dbReference type="InterPro" id="IPR009030">
    <property type="entry name" value="Growth_fac_rcpt_cys_sf"/>
</dbReference>
<proteinExistence type="predicted"/>
<comment type="subcellular location">
    <subcellularLocation>
        <location evidence="1">Cell membrane</location>
    </subcellularLocation>
</comment>
<keyword evidence="10" id="KW-0812">Transmembrane</keyword>
<dbReference type="Proteomes" id="UP001314229">
    <property type="component" value="Unassembled WGS sequence"/>
</dbReference>
<evidence type="ECO:0000256" key="4">
    <source>
        <dbReference type="ARBA" id="ARBA00022729"/>
    </source>
</evidence>
<evidence type="ECO:0000313" key="11">
    <source>
        <dbReference type="EMBL" id="CAK6971024.1"/>
    </source>
</evidence>
<protein>
    <submittedName>
        <fullName evidence="11">Mucin-13b</fullName>
    </submittedName>
</protein>
<reference evidence="11 12" key="1">
    <citation type="submission" date="2024-01" db="EMBL/GenBank/DDBJ databases">
        <authorList>
            <person name="Alioto T."/>
            <person name="Alioto T."/>
            <person name="Gomez Garrido J."/>
        </authorList>
    </citation>
    <scope>NUCLEOTIDE SEQUENCE [LARGE SCALE GENOMIC DNA]</scope>
</reference>
<dbReference type="PANTHER" id="PTHR24037">
    <property type="entry name" value="HEART DEVELOPMENT PROTEIN WITH EGF-LIKE DOMAINS 1"/>
    <property type="match status" value="1"/>
</dbReference>
<name>A0AAV1PJB0_SCOSC</name>
<dbReference type="EMBL" id="CAWUFR010000169">
    <property type="protein sequence ID" value="CAK6971024.1"/>
    <property type="molecule type" value="Genomic_DNA"/>
</dbReference>
<accession>A0AAV1PJB0</accession>
<dbReference type="PANTHER" id="PTHR24037:SF10">
    <property type="entry name" value="MUCIN-13"/>
    <property type="match status" value="1"/>
</dbReference>
<sequence>MADKTSLKFQNTSKEISDALNEIFHTEGGIPTVVKLWPILGKVRSRSISFVGATVEIFFKTDSAIDTSRVDTLMGEAIECDKPCILAGAGYTASDLCAQHPDPCDKETANCTAEDGTFYCTCLDGYIHSNFSDRMCQACLSGQQANGNDSCIDCSYGYSGFNCNESWQLVLVIVGSVLGGLLLITIILLPIIATKGSKKISKKKKNKDTGNDYVNTSPAKAPLVNSLAISHAPSVNGGSGNGLTNFANAGVPRIPRATSNNSWDNRTNLEMTPSNSRQNLVPVGRNQHLYENRDDTNSSPYAQRRPQDNPYAQSRTQDSPYAQSRPQSNLYAQNRPQNNPYAPNRPQSNPYAQNRPQSNPYASSQGMTNSYYVHDDGKRFN</sequence>
<evidence type="ECO:0000256" key="1">
    <source>
        <dbReference type="ARBA" id="ARBA00004236"/>
    </source>
</evidence>
<keyword evidence="8" id="KW-0325">Glycoprotein</keyword>
<keyword evidence="2" id="KW-1003">Cell membrane</keyword>
<feature type="compositionally biased region" description="Polar residues" evidence="9">
    <location>
        <begin position="257"/>
        <end position="279"/>
    </location>
</feature>
<keyword evidence="12" id="KW-1185">Reference proteome</keyword>
<dbReference type="GO" id="GO:0005886">
    <property type="term" value="C:plasma membrane"/>
    <property type="evidence" value="ECO:0007669"/>
    <property type="project" value="UniProtKB-SubCell"/>
</dbReference>